<evidence type="ECO:0000256" key="1">
    <source>
        <dbReference type="ARBA" id="ARBA00010165"/>
    </source>
</evidence>
<gene>
    <name evidence="7" type="ORF">GCM10011487_12120</name>
</gene>
<sequence length="339" mass="37288">MLTIWRDCHRGVSTLSSKFEEILRNCGLSDWRTVRSVEPLTGGVSSDIYKVTLAGRVVCVKSALAQLKTEERWCAPVHRTFAEYRWLSFAAAQSRGCVPQVLGYDSVNHAIVMEYLAAGDNTTWKERLLAGDVSKPFAAEVGVRLSLIHAASFREPAFLKEMDHAEDFRALRVEPYLRFTAEREPAAAVQILHVAKHLEDARCTLIHGDVSPKNILCSGYGPMFIDAECATHGDPAFDVAFCLNHLLIKAQHLPACAGALKAAAGVLWQSYAAGIDWEAPENLERRVAALVPALMLARISGKSRLEYLLPATARLVREQALESLTSPPGALSDLIRPDK</sequence>
<evidence type="ECO:0000259" key="6">
    <source>
        <dbReference type="Pfam" id="PF01636"/>
    </source>
</evidence>
<dbReference type="GO" id="GO:0005524">
    <property type="term" value="F:ATP binding"/>
    <property type="evidence" value="ECO:0007669"/>
    <property type="project" value="UniProtKB-KW"/>
</dbReference>
<keyword evidence="2 7" id="KW-0808">Transferase</keyword>
<evidence type="ECO:0000313" key="8">
    <source>
        <dbReference type="Proteomes" id="UP000445000"/>
    </source>
</evidence>
<evidence type="ECO:0000313" key="7">
    <source>
        <dbReference type="EMBL" id="GFE79212.1"/>
    </source>
</evidence>
<evidence type="ECO:0000256" key="4">
    <source>
        <dbReference type="ARBA" id="ARBA00022777"/>
    </source>
</evidence>
<proteinExistence type="inferred from homology"/>
<evidence type="ECO:0000256" key="2">
    <source>
        <dbReference type="ARBA" id="ARBA00022679"/>
    </source>
</evidence>
<reference evidence="8" key="1">
    <citation type="submission" date="2020-01" db="EMBL/GenBank/DDBJ databases">
        <title>'Steroidobacter agaridevorans' sp. nov., agar-degrading bacteria isolated from rhizosphere soils.</title>
        <authorList>
            <person name="Ikenaga M."/>
            <person name="Kataoka M."/>
            <person name="Murouchi A."/>
            <person name="Katsuragi S."/>
            <person name="Sakai M."/>
        </authorList>
    </citation>
    <scope>NUCLEOTIDE SEQUENCE [LARGE SCALE GENOMIC DNA]</scope>
    <source>
        <strain evidence="8">YU21-B</strain>
    </source>
</reference>
<keyword evidence="4" id="KW-0418">Kinase</keyword>
<dbReference type="Gene3D" id="3.90.1200.10">
    <property type="match status" value="1"/>
</dbReference>
<evidence type="ECO:0000256" key="5">
    <source>
        <dbReference type="ARBA" id="ARBA00022840"/>
    </source>
</evidence>
<dbReference type="PANTHER" id="PTHR34273:SF2">
    <property type="entry name" value="METHYLTHIORIBOSE KINASE"/>
    <property type="match status" value="1"/>
</dbReference>
<protein>
    <submittedName>
        <fullName evidence="7">Putative aminoglycoside phosphotransferase</fullName>
    </submittedName>
</protein>
<evidence type="ECO:0000256" key="3">
    <source>
        <dbReference type="ARBA" id="ARBA00022741"/>
    </source>
</evidence>
<keyword evidence="8" id="KW-1185">Reference proteome</keyword>
<dbReference type="SUPFAM" id="SSF56112">
    <property type="entry name" value="Protein kinase-like (PK-like)"/>
    <property type="match status" value="1"/>
</dbReference>
<dbReference type="GO" id="GO:0016301">
    <property type="term" value="F:kinase activity"/>
    <property type="evidence" value="ECO:0007669"/>
    <property type="project" value="UniProtKB-KW"/>
</dbReference>
<accession>A0A829Y9E7</accession>
<comment type="caution">
    <text evidence="7">The sequence shown here is derived from an EMBL/GenBank/DDBJ whole genome shotgun (WGS) entry which is preliminary data.</text>
</comment>
<keyword evidence="5" id="KW-0067">ATP-binding</keyword>
<dbReference type="EMBL" id="BLJN01000001">
    <property type="protein sequence ID" value="GFE79212.1"/>
    <property type="molecule type" value="Genomic_DNA"/>
</dbReference>
<keyword evidence="3" id="KW-0547">Nucleotide-binding</keyword>
<dbReference type="Gene3D" id="3.30.200.20">
    <property type="entry name" value="Phosphorylase Kinase, domain 1"/>
    <property type="match status" value="1"/>
</dbReference>
<dbReference type="PANTHER" id="PTHR34273">
    <property type="entry name" value="METHYLTHIORIBOSE KINASE"/>
    <property type="match status" value="1"/>
</dbReference>
<dbReference type="InterPro" id="IPR002575">
    <property type="entry name" value="Aminoglycoside_PTrfase"/>
</dbReference>
<organism evidence="7 8">
    <name type="scientific">Steroidobacter agaridevorans</name>
    <dbReference type="NCBI Taxonomy" id="2695856"/>
    <lineage>
        <taxon>Bacteria</taxon>
        <taxon>Pseudomonadati</taxon>
        <taxon>Pseudomonadota</taxon>
        <taxon>Gammaproteobacteria</taxon>
        <taxon>Steroidobacterales</taxon>
        <taxon>Steroidobacteraceae</taxon>
        <taxon>Steroidobacter</taxon>
    </lineage>
</organism>
<dbReference type="InterPro" id="IPR011009">
    <property type="entry name" value="Kinase-like_dom_sf"/>
</dbReference>
<comment type="similarity">
    <text evidence="1">Belongs to the methylthioribose kinase family.</text>
</comment>
<dbReference type="AlphaFoldDB" id="A0A829Y9E7"/>
<dbReference type="RefSeq" id="WP_129640752.1">
    <property type="nucleotide sequence ID" value="NZ_BLJN01000001.1"/>
</dbReference>
<dbReference type="Pfam" id="PF01636">
    <property type="entry name" value="APH"/>
    <property type="match status" value="1"/>
</dbReference>
<dbReference type="Proteomes" id="UP000445000">
    <property type="component" value="Unassembled WGS sequence"/>
</dbReference>
<name>A0A829Y9E7_9GAMM</name>
<feature type="domain" description="Aminoglycoside phosphotransferase" evidence="6">
    <location>
        <begin position="37"/>
        <end position="272"/>
    </location>
</feature>